<reference evidence="3" key="1">
    <citation type="submission" date="2011-10" db="EMBL/GenBank/DDBJ databases">
        <authorList>
            <person name="Genoscope - CEA"/>
        </authorList>
    </citation>
    <scope>NUCLEOTIDE SEQUENCE</scope>
</reference>
<dbReference type="GO" id="GO:0070072">
    <property type="term" value="P:vacuolar proton-transporting V-type ATPase complex assembly"/>
    <property type="evidence" value="ECO:0007669"/>
    <property type="project" value="InterPro"/>
</dbReference>
<feature type="compositionally biased region" description="Low complexity" evidence="2">
    <location>
        <begin position="126"/>
        <end position="142"/>
    </location>
</feature>
<evidence type="ECO:0000313" key="3">
    <source>
        <dbReference type="EMBL" id="CCE83680.1"/>
    </source>
</evidence>
<dbReference type="Proteomes" id="UP000005222">
    <property type="component" value="Chromosome L"/>
</dbReference>
<dbReference type="eggNOG" id="ENOG502S50X">
    <property type="taxonomic scope" value="Eukaryota"/>
</dbReference>
<dbReference type="InParanoid" id="G8YB16"/>
<proteinExistence type="predicted"/>
<dbReference type="GO" id="GO:1990871">
    <property type="term" value="C:Vma12-Vma22 assembly complex"/>
    <property type="evidence" value="ECO:0007669"/>
    <property type="project" value="TreeGrafter"/>
</dbReference>
<gene>
    <name evidence="3" type="primary">Piso0_004265</name>
    <name evidence="3" type="ORF">GNLVRS01_PISO0K13078g</name>
    <name evidence="4" type="ORF">GNLVRS01_PISO0L13079g</name>
</gene>
<protein>
    <recommendedName>
        <fullName evidence="1">Vacuolar ATPase assembly protein VMA22</fullName>
    </recommendedName>
</protein>
<dbReference type="PANTHER" id="PTHR31996">
    <property type="entry name" value="COILED-COIL DOMAIN-CONTAINING PROTEIN 115"/>
    <property type="match status" value="1"/>
</dbReference>
<organism evidence="3 5">
    <name type="scientific">Pichia sorbitophila (strain ATCC MYA-4447 / BCRC 22081 / CBS 7064 / NBRC 10061 / NRRL Y-12695)</name>
    <name type="common">Hybrid yeast</name>
    <dbReference type="NCBI Taxonomy" id="559304"/>
    <lineage>
        <taxon>Eukaryota</taxon>
        <taxon>Fungi</taxon>
        <taxon>Dikarya</taxon>
        <taxon>Ascomycota</taxon>
        <taxon>Saccharomycotina</taxon>
        <taxon>Pichiomycetes</taxon>
        <taxon>Debaryomycetaceae</taxon>
        <taxon>Millerozyma</taxon>
    </lineage>
</organism>
<evidence type="ECO:0000256" key="1">
    <source>
        <dbReference type="ARBA" id="ARBA00093634"/>
    </source>
</evidence>
<dbReference type="HOGENOM" id="CLU_089394_1_0_1"/>
<dbReference type="STRING" id="559304.G8YB16"/>
<dbReference type="FunCoup" id="G8YB16">
    <property type="interactions" value="106"/>
</dbReference>
<reference evidence="5" key="2">
    <citation type="journal article" date="2012" name="G3 (Bethesda)">
        <title>Pichia sorbitophila, an interspecies yeast hybrid reveals early steps of genome resolution following polyploidization.</title>
        <authorList>
            <person name="Leh Louis V."/>
            <person name="Despons L."/>
            <person name="Friedrich A."/>
            <person name="Martin T."/>
            <person name="Durrens P."/>
            <person name="Casaregola S."/>
            <person name="Neuveglise C."/>
            <person name="Fairhead C."/>
            <person name="Marck C."/>
            <person name="Cruz J.A."/>
            <person name="Straub M.L."/>
            <person name="Kugler V."/>
            <person name="Sacerdot C."/>
            <person name="Uzunov Z."/>
            <person name="Thierry A."/>
            <person name="Weiss S."/>
            <person name="Bleykasten C."/>
            <person name="De Montigny J."/>
            <person name="Jacques N."/>
            <person name="Jung P."/>
            <person name="Lemaire M."/>
            <person name="Mallet S."/>
            <person name="Morel G."/>
            <person name="Richard G.F."/>
            <person name="Sarkar A."/>
            <person name="Savel G."/>
            <person name="Schacherer J."/>
            <person name="Seret M.L."/>
            <person name="Talla E."/>
            <person name="Samson G."/>
            <person name="Jubin C."/>
            <person name="Poulain J."/>
            <person name="Vacherie B."/>
            <person name="Barbe V."/>
            <person name="Pelletier E."/>
            <person name="Sherman D.J."/>
            <person name="Westhof E."/>
            <person name="Weissenbach J."/>
            <person name="Baret P.V."/>
            <person name="Wincker P."/>
            <person name="Gaillardin C."/>
            <person name="Dujon B."/>
            <person name="Souciet J.L."/>
        </authorList>
    </citation>
    <scope>NUCLEOTIDE SEQUENCE [LARGE SCALE GENOMIC DNA]</scope>
    <source>
        <strain evidence="5">ATCC MYA-4447 / BCRC 22081 / CBS 7064 / NBRC 10061 / NRRL Y-12695</strain>
    </source>
</reference>
<dbReference type="Proteomes" id="UP000005222">
    <property type="component" value="Chromosome K"/>
</dbReference>
<dbReference type="AlphaFoldDB" id="G8YB16"/>
<dbReference type="InterPro" id="IPR040357">
    <property type="entry name" value="Vma22/CCDC115"/>
</dbReference>
<evidence type="ECO:0000256" key="2">
    <source>
        <dbReference type="SAM" id="MobiDB-lite"/>
    </source>
</evidence>
<dbReference type="EMBL" id="FO082049">
    <property type="protein sequence ID" value="CCE83680.1"/>
    <property type="molecule type" value="Genomic_DNA"/>
</dbReference>
<sequence>MVSSEKGLEQVFEDLTIEKKNLGLEEVCIPKSQKKVGSEIDQKTLKLLQLLDQYEKITKDSAIAYMNGNLTLSRANYNENPLIKKYGMTSYDYRPYNSCKKIRIDKNGFELIDLLSVKRNSKIEQTSTISHSEASSSTGGSTKDTDIDEDKLKNRKAKNQEKQIQRSAITEFSSEDVKDPIYQFGGGLGSYQLRQSQKFYSEAVNQSIALLNIKRQIDSIIDEIKSLSG</sequence>
<dbReference type="PANTHER" id="PTHR31996:SF2">
    <property type="entry name" value="COILED-COIL DOMAIN-CONTAINING PROTEIN 115"/>
    <property type="match status" value="1"/>
</dbReference>
<dbReference type="OrthoDB" id="408631at2759"/>
<name>G8YB16_PICSO</name>
<dbReference type="Pfam" id="PF21730">
    <property type="entry name" value="Vma22_CCDC115"/>
    <property type="match status" value="1"/>
</dbReference>
<dbReference type="EMBL" id="FO082048">
    <property type="protein sequence ID" value="CCE84711.1"/>
    <property type="molecule type" value="Genomic_DNA"/>
</dbReference>
<evidence type="ECO:0000313" key="4">
    <source>
        <dbReference type="EMBL" id="CCE84711.1"/>
    </source>
</evidence>
<accession>G8YB16</accession>
<keyword evidence="5" id="KW-1185">Reference proteome</keyword>
<feature type="region of interest" description="Disordered" evidence="2">
    <location>
        <begin position="125"/>
        <end position="165"/>
    </location>
</feature>
<evidence type="ECO:0000313" key="5">
    <source>
        <dbReference type="Proteomes" id="UP000005222"/>
    </source>
</evidence>
<dbReference type="GO" id="GO:0051082">
    <property type="term" value="F:unfolded protein binding"/>
    <property type="evidence" value="ECO:0007669"/>
    <property type="project" value="TreeGrafter"/>
</dbReference>